<dbReference type="Gene3D" id="3.40.50.720">
    <property type="entry name" value="NAD(P)-binding Rossmann-like Domain"/>
    <property type="match status" value="1"/>
</dbReference>
<gene>
    <name evidence="1" type="ORF">CT690_10925</name>
</gene>
<dbReference type="Proteomes" id="UP000248196">
    <property type="component" value="Unassembled WGS sequence"/>
</dbReference>
<protein>
    <submittedName>
        <fullName evidence="1">Epimerase</fullName>
    </submittedName>
</protein>
<reference evidence="1 2" key="1">
    <citation type="submission" date="2017-11" db="EMBL/GenBank/DDBJ databases">
        <title>Genome sequence of the oocydin A producing rhizobacterium Serratia plymuthica 4Rx5.</title>
        <authorList>
            <person name="Matilla M.A."/>
            <person name="Udaondo Z."/>
            <person name="Salmond G.P.C."/>
        </authorList>
    </citation>
    <scope>NUCLEOTIDE SEQUENCE [LARGE SCALE GENOMIC DNA]</scope>
    <source>
        <strain evidence="1 2">4Rx5</strain>
    </source>
</reference>
<dbReference type="EMBL" id="PESE01000002">
    <property type="protein sequence ID" value="PYD39517.1"/>
    <property type="molecule type" value="Genomic_DNA"/>
</dbReference>
<dbReference type="PANTHER" id="PTHR14097">
    <property type="entry name" value="OXIDOREDUCTASE HTATIP2"/>
    <property type="match status" value="1"/>
</dbReference>
<dbReference type="SUPFAM" id="SSF51735">
    <property type="entry name" value="NAD(P)-binding Rossmann-fold domains"/>
    <property type="match status" value="1"/>
</dbReference>
<dbReference type="InterPro" id="IPR036291">
    <property type="entry name" value="NAD(P)-bd_dom_sf"/>
</dbReference>
<dbReference type="OrthoDB" id="9798632at2"/>
<name>A0A318PJ11_SERPL</name>
<organism evidence="1 2">
    <name type="scientific">Serratia plymuthica</name>
    <dbReference type="NCBI Taxonomy" id="82996"/>
    <lineage>
        <taxon>Bacteria</taxon>
        <taxon>Pseudomonadati</taxon>
        <taxon>Pseudomonadota</taxon>
        <taxon>Gammaproteobacteria</taxon>
        <taxon>Enterobacterales</taxon>
        <taxon>Yersiniaceae</taxon>
        <taxon>Serratia</taxon>
    </lineage>
</organism>
<dbReference type="PANTHER" id="PTHR14097:SF8">
    <property type="entry name" value="NAD(P)-BINDING DOMAIN-CONTAINING PROTEIN"/>
    <property type="match status" value="1"/>
</dbReference>
<comment type="caution">
    <text evidence="1">The sequence shown here is derived from an EMBL/GenBank/DDBJ whole genome shotgun (WGS) entry which is preliminary data.</text>
</comment>
<sequence length="225" mass="24405">MMRVIIFGASGMVGQGALRECLLDPQVTEVLSVGRSPLAQNHAKLRQLTTPALNDLSVLEPQFAGYDACLFCLGVSSFGMSEADYRAVTYDLTLAAARPLARLNPAMTFIYVSGAGTDSSEQGRSMWARVKGATENALLALPFHAVMFRPGAIIPLHGIRSKTRAYHLLYTLFKPLWLGALRLFPNQVTTTERIGLAMLAVARHTTPLPIIEPAEINRLALPSAV</sequence>
<evidence type="ECO:0000313" key="1">
    <source>
        <dbReference type="EMBL" id="PYD39517.1"/>
    </source>
</evidence>
<accession>A0A318PJ11</accession>
<dbReference type="AlphaFoldDB" id="A0A318PJ11"/>
<proteinExistence type="predicted"/>
<evidence type="ECO:0000313" key="2">
    <source>
        <dbReference type="Proteomes" id="UP000248196"/>
    </source>
</evidence>